<gene>
    <name evidence="8" type="ORF">COHA_003970</name>
</gene>
<dbReference type="GO" id="GO:0016020">
    <property type="term" value="C:membrane"/>
    <property type="evidence" value="ECO:0007669"/>
    <property type="project" value="UniProtKB-SubCell"/>
</dbReference>
<accession>A0AAD5H6T5</accession>
<organism evidence="8 9">
    <name type="scientific">Chlorella ohadii</name>
    <dbReference type="NCBI Taxonomy" id="2649997"/>
    <lineage>
        <taxon>Eukaryota</taxon>
        <taxon>Viridiplantae</taxon>
        <taxon>Chlorophyta</taxon>
        <taxon>core chlorophytes</taxon>
        <taxon>Trebouxiophyceae</taxon>
        <taxon>Chlorellales</taxon>
        <taxon>Chlorellaceae</taxon>
        <taxon>Chlorella clade</taxon>
        <taxon>Chlorella</taxon>
    </lineage>
</organism>
<dbReference type="GO" id="GO:0042372">
    <property type="term" value="P:phylloquinone biosynthetic process"/>
    <property type="evidence" value="ECO:0007669"/>
    <property type="project" value="InterPro"/>
</dbReference>
<feature type="transmembrane region" description="Helical" evidence="7">
    <location>
        <begin position="342"/>
        <end position="369"/>
    </location>
</feature>
<evidence type="ECO:0000256" key="6">
    <source>
        <dbReference type="SAM" id="MobiDB-lite"/>
    </source>
</evidence>
<dbReference type="AlphaFoldDB" id="A0AAD5H6T5"/>
<dbReference type="NCBIfam" id="TIGR02235">
    <property type="entry name" value="menA_cyano-plnt"/>
    <property type="match status" value="1"/>
</dbReference>
<evidence type="ECO:0000256" key="3">
    <source>
        <dbReference type="ARBA" id="ARBA00022692"/>
    </source>
</evidence>
<reference evidence="8" key="1">
    <citation type="submission" date="2020-11" db="EMBL/GenBank/DDBJ databases">
        <title>Chlorella ohadii genome sequencing and assembly.</title>
        <authorList>
            <person name="Murik O."/>
            <person name="Treves H."/>
            <person name="Kedem I."/>
            <person name="Shotland Y."/>
            <person name="Kaplan A."/>
        </authorList>
    </citation>
    <scope>NUCLEOTIDE SEQUENCE</scope>
    <source>
        <strain evidence="8">1</strain>
    </source>
</reference>
<sequence length="414" mass="44616">MAHLLHDDEHSMCHNLQHLLPAEQLPVRDIASNSLMALRHDWSTQPELIETHQRDTARLFLLALVTYETRSPSAGGRQWASAAGADGELRPQVEADSIIDPDGTVRLQPQSEEDRKDLWRRAIKLPMYSVGWAPILVSAAAAFVQTGAFDPARTLLLCLAATAIIGWLNLSNDVFDGMTGVDRANKPESVVALLGGNARLVFGLATALLLAGGGLLFWLLQSAGNPLAPKMLYAAIAMGYIYQGPPFRWSYLGLGEPLCFLAFGPLATCAFYFAQVPPAQAVFNKMILGLSTLVGLTTTVILFCAHFHQIEGDRAHGKLSPLVRLGTKKGTEVLKGAVGTTYILAAVLAFTGVLPFSVLTSVIVAYGMAGEMVKLAETNLLNPDGLKTLKFLATKWHIAFSGMLVLGLLLSTLM</sequence>
<keyword evidence="2" id="KW-0808">Transferase</keyword>
<dbReference type="HAMAP" id="MF_01938">
    <property type="entry name" value="MenA_2"/>
    <property type="match status" value="1"/>
</dbReference>
<evidence type="ECO:0000256" key="5">
    <source>
        <dbReference type="ARBA" id="ARBA00023136"/>
    </source>
</evidence>
<evidence type="ECO:0000313" key="9">
    <source>
        <dbReference type="Proteomes" id="UP001205105"/>
    </source>
</evidence>
<dbReference type="InterPro" id="IPR011937">
    <property type="entry name" value="DHNA_phytyltransferase_MenA"/>
</dbReference>
<comment type="caution">
    <text evidence="8">The sequence shown here is derived from an EMBL/GenBank/DDBJ whole genome shotgun (WGS) entry which is preliminary data.</text>
</comment>
<comment type="subcellular location">
    <subcellularLocation>
        <location evidence="1">Membrane</location>
        <topology evidence="1">Multi-pass membrane protein</topology>
    </subcellularLocation>
</comment>
<dbReference type="EMBL" id="JADXDR010000053">
    <property type="protein sequence ID" value="KAI7842330.1"/>
    <property type="molecule type" value="Genomic_DNA"/>
</dbReference>
<evidence type="ECO:0000256" key="1">
    <source>
        <dbReference type="ARBA" id="ARBA00004141"/>
    </source>
</evidence>
<dbReference type="PANTHER" id="PTHR13929">
    <property type="entry name" value="1,4-DIHYDROXY-2-NAPHTHOATE OCTAPRENYLTRANSFERASE"/>
    <property type="match status" value="1"/>
</dbReference>
<feature type="region of interest" description="Disordered" evidence="6">
    <location>
        <begin position="74"/>
        <end position="95"/>
    </location>
</feature>
<name>A0AAD5H6T5_9CHLO</name>
<proteinExistence type="inferred from homology"/>
<keyword evidence="4 7" id="KW-1133">Transmembrane helix</keyword>
<feature type="transmembrane region" description="Helical" evidence="7">
    <location>
        <begin position="286"/>
        <end position="305"/>
    </location>
</feature>
<dbReference type="InterPro" id="IPR000537">
    <property type="entry name" value="UbiA_prenyltransferase"/>
</dbReference>
<dbReference type="PANTHER" id="PTHR13929:SF0">
    <property type="entry name" value="UBIA PRENYLTRANSFERASE DOMAIN-CONTAINING PROTEIN 1"/>
    <property type="match status" value="1"/>
</dbReference>
<feature type="transmembrane region" description="Helical" evidence="7">
    <location>
        <begin position="389"/>
        <end position="410"/>
    </location>
</feature>
<evidence type="ECO:0000313" key="8">
    <source>
        <dbReference type="EMBL" id="KAI7842330.1"/>
    </source>
</evidence>
<dbReference type="CDD" id="cd13962">
    <property type="entry name" value="PT_UbiA_UBIAD1"/>
    <property type="match status" value="1"/>
</dbReference>
<evidence type="ECO:0000256" key="4">
    <source>
        <dbReference type="ARBA" id="ARBA00022989"/>
    </source>
</evidence>
<feature type="transmembrane region" description="Helical" evidence="7">
    <location>
        <begin position="254"/>
        <end position="274"/>
    </location>
</feature>
<dbReference type="Proteomes" id="UP001205105">
    <property type="component" value="Unassembled WGS sequence"/>
</dbReference>
<dbReference type="GO" id="GO:0004659">
    <property type="term" value="F:prenyltransferase activity"/>
    <property type="evidence" value="ECO:0007669"/>
    <property type="project" value="InterPro"/>
</dbReference>
<evidence type="ECO:0000256" key="7">
    <source>
        <dbReference type="SAM" id="Phobius"/>
    </source>
</evidence>
<evidence type="ECO:0000256" key="2">
    <source>
        <dbReference type="ARBA" id="ARBA00022679"/>
    </source>
</evidence>
<feature type="transmembrane region" description="Helical" evidence="7">
    <location>
        <begin position="191"/>
        <end position="220"/>
    </location>
</feature>
<dbReference type="GO" id="GO:0009234">
    <property type="term" value="P:menaquinone biosynthetic process"/>
    <property type="evidence" value="ECO:0007669"/>
    <property type="project" value="TreeGrafter"/>
</dbReference>
<dbReference type="Pfam" id="PF01040">
    <property type="entry name" value="UbiA"/>
    <property type="match status" value="1"/>
</dbReference>
<keyword evidence="5 7" id="KW-0472">Membrane</keyword>
<evidence type="ECO:0008006" key="10">
    <source>
        <dbReference type="Google" id="ProtNLM"/>
    </source>
</evidence>
<keyword evidence="9" id="KW-1185">Reference proteome</keyword>
<feature type="transmembrane region" description="Helical" evidence="7">
    <location>
        <begin position="152"/>
        <end position="170"/>
    </location>
</feature>
<keyword evidence="3 7" id="KW-0812">Transmembrane</keyword>
<dbReference type="InterPro" id="IPR026046">
    <property type="entry name" value="UBIAD1"/>
</dbReference>
<protein>
    <recommendedName>
        <fullName evidence="10">1,4-dihydroxy-2-naphthoate octaprenyltransferase</fullName>
    </recommendedName>
</protein>
<feature type="transmembrane region" description="Helical" evidence="7">
    <location>
        <begin position="125"/>
        <end position="146"/>
    </location>
</feature>